<feature type="transmembrane region" description="Helical" evidence="1">
    <location>
        <begin position="328"/>
        <end position="347"/>
    </location>
</feature>
<evidence type="ECO:0000256" key="1">
    <source>
        <dbReference type="SAM" id="Phobius"/>
    </source>
</evidence>
<keyword evidence="3" id="KW-1185">Reference proteome</keyword>
<evidence type="ECO:0000313" key="3">
    <source>
        <dbReference type="Proteomes" id="UP001147700"/>
    </source>
</evidence>
<sequence>MTAARASGLVEARLGRPPQDALEAAVVLEAWAGVPAQQALETASACMPRTPAPPALSGTRPATPRRPPRMAAEGAALLATVSAIALWAAPLAAALGDGVVGRALTLALPLALGLHSALQARHLGRPSGLDGLRHRRAALIVGAVALVAGPAAVLGSAGALAGLLTVTWTSGSILLRRGWVAGYAAVVVGATPVMLADVPALAVVAAVATIATAAAACAIGTPRGRRAADEPRARRVRRAVVPGPWTRMAGAGLAGVGIGVLLVGDPSVGWAGGPAAALALLPSAVGGLWAGHALWRLADVFPQALSGVPACDGTGPSARRSVGTLAGAIGRLALTTVVGSLAVVLVAPGPGAGVLAGFGVVALAGVLVALLESLGRPVWATPAIAAGVAAELAVPVPFDGAALAAGGAVAVLLMAPAALVLLARPARTLATALWIP</sequence>
<evidence type="ECO:0000313" key="2">
    <source>
        <dbReference type="EMBL" id="MDA0137202.1"/>
    </source>
</evidence>
<feature type="transmembrane region" description="Helical" evidence="1">
    <location>
        <begin position="378"/>
        <end position="396"/>
    </location>
</feature>
<dbReference type="Proteomes" id="UP001147700">
    <property type="component" value="Unassembled WGS sequence"/>
</dbReference>
<feature type="transmembrane region" description="Helical" evidence="1">
    <location>
        <begin position="240"/>
        <end position="263"/>
    </location>
</feature>
<protein>
    <submittedName>
        <fullName evidence="2">Uncharacterized protein</fullName>
    </submittedName>
</protein>
<dbReference type="RefSeq" id="WP_202957134.1">
    <property type="nucleotide sequence ID" value="NZ_JAPCID010000008.1"/>
</dbReference>
<feature type="transmembrane region" description="Helical" evidence="1">
    <location>
        <begin position="353"/>
        <end position="371"/>
    </location>
</feature>
<comment type="caution">
    <text evidence="2">The sequence shown here is derived from an EMBL/GenBank/DDBJ whole genome shotgun (WGS) entry which is preliminary data.</text>
</comment>
<feature type="transmembrane region" description="Helical" evidence="1">
    <location>
        <begin position="198"/>
        <end position="219"/>
    </location>
</feature>
<keyword evidence="1" id="KW-1133">Transmembrane helix</keyword>
<keyword evidence="1" id="KW-0812">Transmembrane</keyword>
<feature type="transmembrane region" description="Helical" evidence="1">
    <location>
        <begin position="75"/>
        <end position="93"/>
    </location>
</feature>
<reference evidence="2" key="1">
    <citation type="submission" date="2022-10" db="EMBL/GenBank/DDBJ databases">
        <title>The WGS of Solirubrobacter sp. CPCC 204708.</title>
        <authorList>
            <person name="Jiang Z."/>
        </authorList>
    </citation>
    <scope>NUCLEOTIDE SEQUENCE</scope>
    <source>
        <strain evidence="2">CPCC 204708</strain>
    </source>
</reference>
<keyword evidence="1" id="KW-0472">Membrane</keyword>
<gene>
    <name evidence="2" type="ORF">OJ962_06810</name>
</gene>
<name>A0ABT4RF84_9ACTN</name>
<organism evidence="2 3">
    <name type="scientific">Solirubrobacter deserti</name>
    <dbReference type="NCBI Taxonomy" id="2282478"/>
    <lineage>
        <taxon>Bacteria</taxon>
        <taxon>Bacillati</taxon>
        <taxon>Actinomycetota</taxon>
        <taxon>Thermoleophilia</taxon>
        <taxon>Solirubrobacterales</taxon>
        <taxon>Solirubrobacteraceae</taxon>
        <taxon>Solirubrobacter</taxon>
    </lineage>
</organism>
<proteinExistence type="predicted"/>
<accession>A0ABT4RF84</accession>
<dbReference type="EMBL" id="JAPCID010000008">
    <property type="protein sequence ID" value="MDA0137202.1"/>
    <property type="molecule type" value="Genomic_DNA"/>
</dbReference>
<feature type="transmembrane region" description="Helical" evidence="1">
    <location>
        <begin position="275"/>
        <end position="295"/>
    </location>
</feature>
<feature type="transmembrane region" description="Helical" evidence="1">
    <location>
        <begin position="139"/>
        <end position="164"/>
    </location>
</feature>
<feature type="transmembrane region" description="Helical" evidence="1">
    <location>
        <begin position="402"/>
        <end position="423"/>
    </location>
</feature>